<proteinExistence type="predicted"/>
<feature type="region of interest" description="Disordered" evidence="1">
    <location>
        <begin position="134"/>
        <end position="170"/>
    </location>
</feature>
<comment type="caution">
    <text evidence="3">The sequence shown here is derived from an EMBL/GenBank/DDBJ whole genome shotgun (WGS) entry which is preliminary data.</text>
</comment>
<reference evidence="3" key="1">
    <citation type="journal article" date="2020" name="Fungal Divers.">
        <title>Resolving the Mortierellaceae phylogeny through synthesis of multi-gene phylogenetics and phylogenomics.</title>
        <authorList>
            <person name="Vandepol N."/>
            <person name="Liber J."/>
            <person name="Desiro A."/>
            <person name="Na H."/>
            <person name="Kennedy M."/>
            <person name="Barry K."/>
            <person name="Grigoriev I.V."/>
            <person name="Miller A.N."/>
            <person name="O'Donnell K."/>
            <person name="Stajich J.E."/>
            <person name="Bonito G."/>
        </authorList>
    </citation>
    <scope>NUCLEOTIDE SEQUENCE</scope>
    <source>
        <strain evidence="3">NRRL 28262</strain>
    </source>
</reference>
<evidence type="ECO:0000256" key="2">
    <source>
        <dbReference type="SAM" id="Phobius"/>
    </source>
</evidence>
<evidence type="ECO:0000256" key="1">
    <source>
        <dbReference type="SAM" id="MobiDB-lite"/>
    </source>
</evidence>
<evidence type="ECO:0000313" key="4">
    <source>
        <dbReference type="Proteomes" id="UP001194580"/>
    </source>
</evidence>
<sequence>MKLPEAINMFSRQSRIFRKAFFGNSLHIVSGALCFVLIVCESLGEFSMEMNSTLRLYDGVITPHIKLDDAMYAPWSYTRLRRLETIWPGTAPDVFTRQDFDGYTFFGGEEGIGLLIQVIYLDLRASAMNEKGISGRPGCLERSDQAAPAEGSVHAHTDDTKLTMGWPEAK</sequence>
<feature type="transmembrane region" description="Helical" evidence="2">
    <location>
        <begin position="21"/>
        <end position="39"/>
    </location>
</feature>
<dbReference type="Proteomes" id="UP001194580">
    <property type="component" value="Unassembled WGS sequence"/>
</dbReference>
<organism evidence="3 4">
    <name type="scientific">Linnemannia exigua</name>
    <dbReference type="NCBI Taxonomy" id="604196"/>
    <lineage>
        <taxon>Eukaryota</taxon>
        <taxon>Fungi</taxon>
        <taxon>Fungi incertae sedis</taxon>
        <taxon>Mucoromycota</taxon>
        <taxon>Mortierellomycotina</taxon>
        <taxon>Mortierellomycetes</taxon>
        <taxon>Mortierellales</taxon>
        <taxon>Mortierellaceae</taxon>
        <taxon>Linnemannia</taxon>
    </lineage>
</organism>
<evidence type="ECO:0000313" key="3">
    <source>
        <dbReference type="EMBL" id="KAG0278289.1"/>
    </source>
</evidence>
<name>A0AAD4DJ59_9FUNG</name>
<dbReference type="EMBL" id="JAAAIL010000207">
    <property type="protein sequence ID" value="KAG0278289.1"/>
    <property type="molecule type" value="Genomic_DNA"/>
</dbReference>
<gene>
    <name evidence="3" type="ORF">BGZ95_004322</name>
</gene>
<keyword evidence="2" id="KW-1133">Transmembrane helix</keyword>
<dbReference type="AlphaFoldDB" id="A0AAD4DJ59"/>
<keyword evidence="2" id="KW-0472">Membrane</keyword>
<accession>A0AAD4DJ59</accession>
<keyword evidence="2" id="KW-0812">Transmembrane</keyword>
<protein>
    <submittedName>
        <fullName evidence="3">Uncharacterized protein</fullName>
    </submittedName>
</protein>
<keyword evidence="4" id="KW-1185">Reference proteome</keyword>